<dbReference type="OrthoDB" id="5580261at2759"/>
<organism evidence="1 2">
    <name type="scientific">Verruconis gallopava</name>
    <dbReference type="NCBI Taxonomy" id="253628"/>
    <lineage>
        <taxon>Eukaryota</taxon>
        <taxon>Fungi</taxon>
        <taxon>Dikarya</taxon>
        <taxon>Ascomycota</taxon>
        <taxon>Pezizomycotina</taxon>
        <taxon>Dothideomycetes</taxon>
        <taxon>Pleosporomycetidae</taxon>
        <taxon>Venturiales</taxon>
        <taxon>Sympoventuriaceae</taxon>
        <taxon>Verruconis</taxon>
    </lineage>
</organism>
<evidence type="ECO:0000313" key="1">
    <source>
        <dbReference type="EMBL" id="KIW07271.1"/>
    </source>
</evidence>
<dbReference type="Pfam" id="PF10306">
    <property type="entry name" value="FLILHELTA"/>
    <property type="match status" value="1"/>
</dbReference>
<evidence type="ECO:0000313" key="2">
    <source>
        <dbReference type="Proteomes" id="UP000053259"/>
    </source>
</evidence>
<dbReference type="PANTHER" id="PTHR28002">
    <property type="entry name" value="MIOREX COMPLEX COMPONENT 11"/>
    <property type="match status" value="1"/>
</dbReference>
<dbReference type="GeneID" id="27310099"/>
<dbReference type="EMBL" id="KN847533">
    <property type="protein sequence ID" value="KIW07271.1"/>
    <property type="molecule type" value="Genomic_DNA"/>
</dbReference>
<dbReference type="FunCoup" id="A0A0D1XWT9">
    <property type="interactions" value="6"/>
</dbReference>
<dbReference type="AlphaFoldDB" id="A0A0D1XWT9"/>
<dbReference type="GO" id="GO:0005739">
    <property type="term" value="C:mitochondrion"/>
    <property type="evidence" value="ECO:0007669"/>
    <property type="project" value="TreeGrafter"/>
</dbReference>
<sequence>MIRPANPLPLWRPLQSGLRLCCPRRWTSTEAKAPQSRVARINSRLPRFLRRFTVPLADAPISHITSFLILHELTAVAPLLGFFGAFHYFDYLPPFLTEGAWVKEGIEKFGNYFRRKGWLGDEDSRRDTGWRYGEGATRVLVEVGAAWALTKALLPLRLIVSVWATPWFARWFVLPIAGRFASLFGRRKAAVMSAQGKAAGTGATAAGSVTKNTTT</sequence>
<dbReference type="PANTHER" id="PTHR28002:SF1">
    <property type="entry name" value="MIOREX COMPLEX COMPONENT 11"/>
    <property type="match status" value="1"/>
</dbReference>
<dbReference type="VEuPathDB" id="FungiDB:PV09_02126"/>
<gene>
    <name evidence="1" type="ORF">PV09_02126</name>
</gene>
<protein>
    <submittedName>
        <fullName evidence="1">Uncharacterized protein</fullName>
    </submittedName>
</protein>
<dbReference type="Proteomes" id="UP000053259">
    <property type="component" value="Unassembled WGS sequence"/>
</dbReference>
<proteinExistence type="predicted"/>
<name>A0A0D1XWT9_9PEZI</name>
<reference evidence="1 2" key="1">
    <citation type="submission" date="2015-01" db="EMBL/GenBank/DDBJ databases">
        <title>The Genome Sequence of Ochroconis gallopava CBS43764.</title>
        <authorList>
            <consortium name="The Broad Institute Genomics Platform"/>
            <person name="Cuomo C."/>
            <person name="de Hoog S."/>
            <person name="Gorbushina A."/>
            <person name="Stielow B."/>
            <person name="Teixiera M."/>
            <person name="Abouelleil A."/>
            <person name="Chapman S.B."/>
            <person name="Priest M."/>
            <person name="Young S.K."/>
            <person name="Wortman J."/>
            <person name="Nusbaum C."/>
            <person name="Birren B."/>
        </authorList>
    </citation>
    <scope>NUCLEOTIDE SEQUENCE [LARGE SCALE GENOMIC DNA]</scope>
    <source>
        <strain evidence="1 2">CBS 43764</strain>
    </source>
</reference>
<dbReference type="InParanoid" id="A0A0D1XWT9"/>
<dbReference type="InterPro" id="IPR018811">
    <property type="entry name" value="MRX11"/>
</dbReference>
<dbReference type="RefSeq" id="XP_016217140.1">
    <property type="nucleotide sequence ID" value="XM_016355124.1"/>
</dbReference>
<keyword evidence="2" id="KW-1185">Reference proteome</keyword>
<accession>A0A0D1XWT9</accession>
<dbReference type="HOGENOM" id="CLU_071379_2_0_1"/>